<dbReference type="Gene3D" id="2.60.40.4070">
    <property type="match status" value="1"/>
</dbReference>
<reference evidence="2" key="1">
    <citation type="submission" date="2018-05" db="EMBL/GenBank/DDBJ databases">
        <authorList>
            <person name="Lanie J.A."/>
            <person name="Ng W.-L."/>
            <person name="Kazmierczak K.M."/>
            <person name="Andrzejewski T.M."/>
            <person name="Davidsen T.M."/>
            <person name="Wayne K.J."/>
            <person name="Tettelin H."/>
            <person name="Glass J.I."/>
            <person name="Rusch D."/>
            <person name="Podicherti R."/>
            <person name="Tsui H.-C.T."/>
            <person name="Winkler M.E."/>
        </authorList>
    </citation>
    <scope>NUCLEOTIDE SEQUENCE</scope>
</reference>
<name>A0A382S4I8_9ZZZZ</name>
<proteinExistence type="predicted"/>
<dbReference type="InterPro" id="IPR026444">
    <property type="entry name" value="Secre_tail"/>
</dbReference>
<evidence type="ECO:0000313" key="2">
    <source>
        <dbReference type="EMBL" id="SVD04826.1"/>
    </source>
</evidence>
<organism evidence="2">
    <name type="scientific">marine metagenome</name>
    <dbReference type="NCBI Taxonomy" id="408172"/>
    <lineage>
        <taxon>unclassified sequences</taxon>
        <taxon>metagenomes</taxon>
        <taxon>ecological metagenomes</taxon>
    </lineage>
</organism>
<accession>A0A382S4I8</accession>
<dbReference type="AlphaFoldDB" id="A0A382S4I8"/>
<dbReference type="NCBIfam" id="TIGR04183">
    <property type="entry name" value="Por_Secre_tail"/>
    <property type="match status" value="1"/>
</dbReference>
<gene>
    <name evidence="2" type="ORF">METZ01_LOCUS357680</name>
</gene>
<dbReference type="Pfam" id="PF18962">
    <property type="entry name" value="Por_Secre_tail"/>
    <property type="match status" value="1"/>
</dbReference>
<dbReference type="EMBL" id="UINC01126381">
    <property type="protein sequence ID" value="SVD04826.1"/>
    <property type="molecule type" value="Genomic_DNA"/>
</dbReference>
<sequence length="259" mass="29067">MYSYNSAGYSNETAFEPGFGYWIRSFDNGVISLQSTENLSRNNVNIESATVENLNTISFNNAELYFGGSILEEEILSFSLPPKPPVGGFDVRFAGDLKYCEEFGEIEITNPGKEIIVSFEIINNDEHWVLSNSVSNMEFVLAGTGIINIGNAEDKYILKKSDANQISETITLFPAYPNPFNPETSLQYHLNIESYVNLTIYDMLGREVIQLVSEIQSPGIQSVQWNATDNFDKPVSAGIYLYQIQSGEFIQTRKMVLLK</sequence>
<feature type="domain" description="Secretion system C-terminal sorting" evidence="1">
    <location>
        <begin position="176"/>
        <end position="256"/>
    </location>
</feature>
<protein>
    <recommendedName>
        <fullName evidence="1">Secretion system C-terminal sorting domain-containing protein</fullName>
    </recommendedName>
</protein>
<evidence type="ECO:0000259" key="1">
    <source>
        <dbReference type="Pfam" id="PF18962"/>
    </source>
</evidence>